<dbReference type="PANTHER" id="PTHR11157">
    <property type="entry name" value="FATTY ACID ACYL TRANSFERASE-RELATED"/>
    <property type="match status" value="1"/>
</dbReference>
<evidence type="ECO:0000256" key="9">
    <source>
        <dbReference type="ARBA" id="ARBA00023160"/>
    </source>
</evidence>
<keyword evidence="9 10" id="KW-0275">Fatty acid biosynthesis</keyword>
<name>A0ABM4AIN4_VANTA</name>
<evidence type="ECO:0000256" key="7">
    <source>
        <dbReference type="ARBA" id="ARBA00023098"/>
    </source>
</evidence>
<feature type="transmembrane region" description="Helical" evidence="10">
    <location>
        <begin position="209"/>
        <end position="228"/>
    </location>
</feature>
<evidence type="ECO:0000256" key="5">
    <source>
        <dbReference type="ARBA" id="ARBA00022832"/>
    </source>
</evidence>
<feature type="transmembrane region" description="Helical" evidence="10">
    <location>
        <begin position="68"/>
        <end position="92"/>
    </location>
</feature>
<evidence type="ECO:0000256" key="6">
    <source>
        <dbReference type="ARBA" id="ARBA00022989"/>
    </source>
</evidence>
<evidence type="ECO:0000256" key="8">
    <source>
        <dbReference type="ARBA" id="ARBA00023136"/>
    </source>
</evidence>
<keyword evidence="4 10" id="KW-0812">Transmembrane</keyword>
<feature type="transmembrane region" description="Helical" evidence="10">
    <location>
        <begin position="112"/>
        <end position="135"/>
    </location>
</feature>
<dbReference type="InterPro" id="IPR002076">
    <property type="entry name" value="ELO_fam"/>
</dbReference>
<dbReference type="RefSeq" id="XP_064071147.1">
    <property type="nucleotide sequence ID" value="XM_064215077.1"/>
</dbReference>
<feature type="transmembrane region" description="Helical" evidence="10">
    <location>
        <begin position="170"/>
        <end position="189"/>
    </location>
</feature>
<keyword evidence="3 10" id="KW-0808">Transferase</keyword>
<keyword evidence="11" id="KW-1185">Reference proteome</keyword>
<sequence>MATIINKLLVGYDFLFDELADPRTKNWFLIAKPFQCIFILAVYLMFVLKWGPRFMKNRPSYNIDTIMILYNAIQVICCGYIFVAGIIAAWGWKYKLFCEPIDYSNSKSALEIASITYYYFLLKILDLMDTVFFVLRKKYNQISFLHIYHHTGMVILIWGATTYLPGGHGTLVGIINSFVHTVMYSYYLISVAMPKTKELLWIKKHVTQIQILQFFLCVVHMGSIAFMPDCEYPRWTAAIFLPQNLFILILFMDFYIKTYIKKPKTTTPVTKLEEESRESDVGCNNLEGKENNGCIQRIIKSEKIESKLV</sequence>
<keyword evidence="2 10" id="KW-0444">Lipid biosynthesis</keyword>
<comment type="subcellular location">
    <subcellularLocation>
        <location evidence="1">Membrane</location>
        <topology evidence="1">Multi-pass membrane protein</topology>
    </subcellularLocation>
</comment>
<evidence type="ECO:0000256" key="10">
    <source>
        <dbReference type="RuleBase" id="RU361115"/>
    </source>
</evidence>
<evidence type="ECO:0000256" key="1">
    <source>
        <dbReference type="ARBA" id="ARBA00004141"/>
    </source>
</evidence>
<organism evidence="11 12">
    <name type="scientific">Vanessa tameamea</name>
    <name type="common">Kamehameha butterfly</name>
    <dbReference type="NCBI Taxonomy" id="334116"/>
    <lineage>
        <taxon>Eukaryota</taxon>
        <taxon>Metazoa</taxon>
        <taxon>Ecdysozoa</taxon>
        <taxon>Arthropoda</taxon>
        <taxon>Hexapoda</taxon>
        <taxon>Insecta</taxon>
        <taxon>Pterygota</taxon>
        <taxon>Neoptera</taxon>
        <taxon>Endopterygota</taxon>
        <taxon>Lepidoptera</taxon>
        <taxon>Glossata</taxon>
        <taxon>Ditrysia</taxon>
        <taxon>Papilionoidea</taxon>
        <taxon>Nymphalidae</taxon>
        <taxon>Nymphalinae</taxon>
        <taxon>Vanessa</taxon>
    </lineage>
</organism>
<gene>
    <name evidence="12" type="primary">LOC113393354</name>
</gene>
<evidence type="ECO:0000313" key="12">
    <source>
        <dbReference type="RefSeq" id="XP_064071147.1"/>
    </source>
</evidence>
<proteinExistence type="inferred from homology"/>
<evidence type="ECO:0000313" key="11">
    <source>
        <dbReference type="Proteomes" id="UP001652626"/>
    </source>
</evidence>
<reference evidence="12" key="1">
    <citation type="submission" date="2025-08" db="UniProtKB">
        <authorList>
            <consortium name="RefSeq"/>
        </authorList>
    </citation>
    <scope>IDENTIFICATION</scope>
    <source>
        <tissue evidence="12">Whole body</tissue>
    </source>
</reference>
<dbReference type="GeneID" id="113393354"/>
<evidence type="ECO:0000256" key="3">
    <source>
        <dbReference type="ARBA" id="ARBA00022679"/>
    </source>
</evidence>
<comment type="similarity">
    <text evidence="10">Belongs to the ELO family.</text>
</comment>
<protein>
    <recommendedName>
        <fullName evidence="10">Elongation of very long chain fatty acids protein</fullName>
        <ecNumber evidence="10">2.3.1.199</ecNumber>
    </recommendedName>
    <alternativeName>
        <fullName evidence="10">Very-long-chain 3-oxoacyl-CoA synthase</fullName>
    </alternativeName>
</protein>
<accession>A0ABM4AIN4</accession>
<feature type="transmembrane region" description="Helical" evidence="10">
    <location>
        <begin position="147"/>
        <end position="164"/>
    </location>
</feature>
<keyword evidence="7 10" id="KW-0443">Lipid metabolism</keyword>
<feature type="transmembrane region" description="Helical" evidence="10">
    <location>
        <begin position="27"/>
        <end position="48"/>
    </location>
</feature>
<keyword evidence="6 10" id="KW-1133">Transmembrane helix</keyword>
<dbReference type="Pfam" id="PF01151">
    <property type="entry name" value="ELO"/>
    <property type="match status" value="1"/>
</dbReference>
<evidence type="ECO:0000256" key="4">
    <source>
        <dbReference type="ARBA" id="ARBA00022692"/>
    </source>
</evidence>
<comment type="catalytic activity">
    <reaction evidence="10">
        <text>a very-long-chain acyl-CoA + malonyl-CoA + H(+) = a very-long-chain 3-oxoacyl-CoA + CO2 + CoA</text>
        <dbReference type="Rhea" id="RHEA:32727"/>
        <dbReference type="ChEBI" id="CHEBI:15378"/>
        <dbReference type="ChEBI" id="CHEBI:16526"/>
        <dbReference type="ChEBI" id="CHEBI:57287"/>
        <dbReference type="ChEBI" id="CHEBI:57384"/>
        <dbReference type="ChEBI" id="CHEBI:90725"/>
        <dbReference type="ChEBI" id="CHEBI:90736"/>
        <dbReference type="EC" id="2.3.1.199"/>
    </reaction>
</comment>
<dbReference type="EC" id="2.3.1.199" evidence="10"/>
<feature type="transmembrane region" description="Helical" evidence="10">
    <location>
        <begin position="234"/>
        <end position="256"/>
    </location>
</feature>
<evidence type="ECO:0000256" key="2">
    <source>
        <dbReference type="ARBA" id="ARBA00022516"/>
    </source>
</evidence>
<keyword evidence="8 10" id="KW-0472">Membrane</keyword>
<dbReference type="Proteomes" id="UP001652626">
    <property type="component" value="Chromosome 6"/>
</dbReference>
<dbReference type="PANTHER" id="PTHR11157:SF21">
    <property type="entry name" value="ELONGATION OF VERY LONG CHAIN FATTY ACIDS PROTEIN"/>
    <property type="match status" value="1"/>
</dbReference>
<keyword evidence="5 10" id="KW-0276">Fatty acid metabolism</keyword>